<accession>A0A9P0TJJ0</accession>
<sequence>MDGLDGGHDYLNSIRTGEEQATSKMKTILVLAAVVAAAVGLPADTYNPAYDNFNAQELVDNVRLLNNYGKCFLEQGPCTPEGRDFRKVIPEALRTNCGKCTPKQRELIRTVVHGFKTKLPEMWKEIIHKEDPNNEYTAAFNEFLAASN</sequence>
<evidence type="ECO:0008006" key="3">
    <source>
        <dbReference type="Google" id="ProtNLM"/>
    </source>
</evidence>
<dbReference type="Pfam" id="PF03392">
    <property type="entry name" value="OS-D"/>
    <property type="match status" value="1"/>
</dbReference>
<dbReference type="InterPro" id="IPR005055">
    <property type="entry name" value="A10/PebIII"/>
</dbReference>
<name>A0A9P0TJJ0_PIEBR</name>
<comment type="caution">
    <text evidence="1">The sequence shown here is derived from an EMBL/GenBank/DDBJ whole genome shotgun (WGS) entry which is preliminary data.</text>
</comment>
<protein>
    <recommendedName>
        <fullName evidence="3">Chemosensory protein</fullName>
    </recommendedName>
</protein>
<dbReference type="AlphaFoldDB" id="A0A9P0TJJ0"/>
<proteinExistence type="predicted"/>
<evidence type="ECO:0000313" key="2">
    <source>
        <dbReference type="Proteomes" id="UP001152562"/>
    </source>
</evidence>
<dbReference type="Gene3D" id="1.10.2080.10">
    <property type="entry name" value="Insect odorant-binding protein A10/Ejaculatory bulb-specific protein 3"/>
    <property type="match status" value="1"/>
</dbReference>
<keyword evidence="2" id="KW-1185">Reference proteome</keyword>
<gene>
    <name evidence="1" type="ORF">PIBRA_LOCUS7053</name>
</gene>
<dbReference type="InterPro" id="IPR036682">
    <property type="entry name" value="OS_D_A10/PebIII_sf"/>
</dbReference>
<evidence type="ECO:0000313" key="1">
    <source>
        <dbReference type="EMBL" id="CAH4030398.1"/>
    </source>
</evidence>
<reference evidence="1" key="1">
    <citation type="submission" date="2022-05" db="EMBL/GenBank/DDBJ databases">
        <authorList>
            <person name="Okamura Y."/>
        </authorList>
    </citation>
    <scope>NUCLEOTIDE SEQUENCE</scope>
</reference>
<organism evidence="1 2">
    <name type="scientific">Pieris brassicae</name>
    <name type="common">White butterfly</name>
    <name type="synonym">Large white butterfly</name>
    <dbReference type="NCBI Taxonomy" id="7116"/>
    <lineage>
        <taxon>Eukaryota</taxon>
        <taxon>Metazoa</taxon>
        <taxon>Ecdysozoa</taxon>
        <taxon>Arthropoda</taxon>
        <taxon>Hexapoda</taxon>
        <taxon>Insecta</taxon>
        <taxon>Pterygota</taxon>
        <taxon>Neoptera</taxon>
        <taxon>Endopterygota</taxon>
        <taxon>Lepidoptera</taxon>
        <taxon>Glossata</taxon>
        <taxon>Ditrysia</taxon>
        <taxon>Papilionoidea</taxon>
        <taxon>Pieridae</taxon>
        <taxon>Pierinae</taxon>
        <taxon>Pieris</taxon>
    </lineage>
</organism>
<dbReference type="SUPFAM" id="SSF100910">
    <property type="entry name" value="Chemosensory protein Csp2"/>
    <property type="match status" value="1"/>
</dbReference>
<dbReference type="PANTHER" id="PTHR11257:SF13">
    <property type="entry name" value="GEO07322P1"/>
    <property type="match status" value="1"/>
</dbReference>
<dbReference type="Proteomes" id="UP001152562">
    <property type="component" value="Unassembled WGS sequence"/>
</dbReference>
<dbReference type="PANTHER" id="PTHR11257">
    <property type="entry name" value="CHEMOSENSORY PROTEIN-RELATED"/>
    <property type="match status" value="1"/>
</dbReference>
<dbReference type="EMBL" id="CALOZG010000010">
    <property type="protein sequence ID" value="CAH4030398.1"/>
    <property type="molecule type" value="Genomic_DNA"/>
</dbReference>